<gene>
    <name evidence="3" type="ORF">RAK27_14145</name>
</gene>
<comment type="caution">
    <text evidence="3">The sequence shown here is derived from an EMBL/GenBank/DDBJ whole genome shotgun (WGS) entry which is preliminary data.</text>
</comment>
<feature type="transmembrane region" description="Helical" evidence="2">
    <location>
        <begin position="394"/>
        <end position="411"/>
    </location>
</feature>
<evidence type="ECO:0008006" key="5">
    <source>
        <dbReference type="Google" id="ProtNLM"/>
    </source>
</evidence>
<organism evidence="3 4">
    <name type="scientific">Carnobacterium maltaromaticum</name>
    <name type="common">Carnobacterium piscicola</name>
    <dbReference type="NCBI Taxonomy" id="2751"/>
    <lineage>
        <taxon>Bacteria</taxon>
        <taxon>Bacillati</taxon>
        <taxon>Bacillota</taxon>
        <taxon>Bacilli</taxon>
        <taxon>Lactobacillales</taxon>
        <taxon>Carnobacteriaceae</taxon>
        <taxon>Carnobacterium</taxon>
    </lineage>
</organism>
<sequence>MKRIKKVMKVLSIFLGTLFLVCFIIGLFPVTRAYATGWIIEANDVVAEFTKHPIMNYSLDFYVDTSWQWLPWKWDDGIMSAVYYMLYLLANMFWMLNALMSYFVGYIVEQAFTLDFVSTTISQLSKNIQTIAGIDSGGLKSEGLFPMLLPFGIVVTGAYIAYMGVYKRKLSTALSKALTFLLVTIFSMGFVAYSNNYLTKINGFSTEFNTEILNIGNKISAGEDETVLAPEVRLRDTLFKIQVTQPYTILQYGDSTVDNERLEKILSVDPLSNDDSRSKAVENEVKEGNTNMGFQNAGNRLGMTLMILVINLTISFVVLSLVALKLFADVMFIVYATFLPVALAFGMFPGTERIVRMGFMKMFNALLNKSGITLILTVACSISQLLYNTTVNKGFMLMAFVQIVVWIGIKYKSNELLGYMSLNNNDSKQVSQGLGQTARKVTRTIGANTRRVRHNRMLGALTKGENRNTSNTNGGSVSPSKGSNNPMKNNVGRKNVEKTNEQDLKRKPTSYKPRNEAERVGTKLGRIASIKDNVGKKFDSVKDGVKNAPVNGKYAVNRMKSTAKQTVNSVRTGADMEKLTAQKQRVKARKERSQQVSAKSREMRVGVLNRKQEIMTQRMHPTQRVTPSGVIQKSAQVSSGLKRDRLAKVSPKEKRVTSRNRGKTGGR</sequence>
<feature type="compositionally biased region" description="Basic and acidic residues" evidence="1">
    <location>
        <begin position="494"/>
        <end position="506"/>
    </location>
</feature>
<dbReference type="Proteomes" id="UP001290462">
    <property type="component" value="Unassembled WGS sequence"/>
</dbReference>
<feature type="compositionally biased region" description="Basic and acidic residues" evidence="1">
    <location>
        <begin position="641"/>
        <end position="656"/>
    </location>
</feature>
<dbReference type="RefSeq" id="WP_322809430.1">
    <property type="nucleotide sequence ID" value="NZ_JAVBVO010000004.1"/>
</dbReference>
<protein>
    <recommendedName>
        <fullName evidence="5">Conjugative transposon membrane protein</fullName>
    </recommendedName>
</protein>
<feature type="region of interest" description="Disordered" evidence="1">
    <location>
        <begin position="620"/>
        <end position="667"/>
    </location>
</feature>
<dbReference type="EMBL" id="JAVBVO010000004">
    <property type="protein sequence ID" value="MDZ5759799.1"/>
    <property type="molecule type" value="Genomic_DNA"/>
</dbReference>
<feature type="transmembrane region" description="Helical" evidence="2">
    <location>
        <begin position="371"/>
        <end position="388"/>
    </location>
</feature>
<feature type="transmembrane region" description="Helical" evidence="2">
    <location>
        <begin position="144"/>
        <end position="165"/>
    </location>
</feature>
<feature type="transmembrane region" description="Helical" evidence="2">
    <location>
        <begin position="177"/>
        <end position="198"/>
    </location>
</feature>
<keyword evidence="2" id="KW-0472">Membrane</keyword>
<evidence type="ECO:0000256" key="1">
    <source>
        <dbReference type="SAM" id="MobiDB-lite"/>
    </source>
</evidence>
<keyword evidence="2" id="KW-1133">Transmembrane helix</keyword>
<evidence type="ECO:0000313" key="3">
    <source>
        <dbReference type="EMBL" id="MDZ5759799.1"/>
    </source>
</evidence>
<dbReference type="NCBIfam" id="NF046089">
    <property type="entry name" value="CD3337_EF1877"/>
    <property type="match status" value="1"/>
</dbReference>
<evidence type="ECO:0000313" key="4">
    <source>
        <dbReference type="Proteomes" id="UP001290462"/>
    </source>
</evidence>
<proteinExistence type="predicted"/>
<evidence type="ECO:0000256" key="2">
    <source>
        <dbReference type="SAM" id="Phobius"/>
    </source>
</evidence>
<dbReference type="AlphaFoldDB" id="A0AAW9JYV9"/>
<dbReference type="InterPro" id="IPR045782">
    <property type="entry name" value="TrbL_3"/>
</dbReference>
<feature type="compositionally biased region" description="Polar residues" evidence="1">
    <location>
        <begin position="620"/>
        <end position="639"/>
    </location>
</feature>
<feature type="compositionally biased region" description="Basic residues" evidence="1">
    <location>
        <begin position="657"/>
        <end position="667"/>
    </location>
</feature>
<name>A0AAW9JYV9_CARML</name>
<feature type="transmembrane region" description="Helical" evidence="2">
    <location>
        <begin position="81"/>
        <end position="104"/>
    </location>
</feature>
<feature type="compositionally biased region" description="Polar residues" evidence="1">
    <location>
        <begin position="467"/>
        <end position="488"/>
    </location>
</feature>
<feature type="region of interest" description="Disordered" evidence="1">
    <location>
        <begin position="455"/>
        <end position="520"/>
    </location>
</feature>
<reference evidence="3" key="1">
    <citation type="submission" date="2023-08" db="EMBL/GenBank/DDBJ databases">
        <title>Genomic characterization of piscicolin 126 produced by Carnobacterium maltaromaticum CM22 strain isolated from salmon (Salmo salar).</title>
        <authorList>
            <person name="Gonzalez-Gragera E."/>
            <person name="Garcia-Lopez J.D."/>
            <person name="Teso-Perez C."/>
            <person name="Gimenez-Hernandez I."/>
            <person name="Peralta-Sanchez J.M."/>
            <person name="Valdivia E."/>
            <person name="Montalban-Lopez M."/>
            <person name="Martin-Platero A.M."/>
            <person name="Banos A."/>
            <person name="Martinez-Bueno M."/>
        </authorList>
    </citation>
    <scope>NUCLEOTIDE SEQUENCE</scope>
    <source>
        <strain evidence="3">CM22</strain>
    </source>
</reference>
<feature type="transmembrane region" description="Helical" evidence="2">
    <location>
        <begin position="330"/>
        <end position="350"/>
    </location>
</feature>
<feature type="transmembrane region" description="Helical" evidence="2">
    <location>
        <begin position="301"/>
        <end position="324"/>
    </location>
</feature>
<keyword evidence="2" id="KW-0812">Transmembrane</keyword>
<dbReference type="InterPro" id="IPR058112">
    <property type="entry name" value="CD3337_EF1877-like"/>
</dbReference>
<accession>A0AAW9JYV9</accession>
<dbReference type="Pfam" id="PF19590">
    <property type="entry name" value="TrbL_3"/>
    <property type="match status" value="1"/>
</dbReference>